<protein>
    <submittedName>
        <fullName evidence="3">Golgi to ER traffic protein 4</fullName>
    </submittedName>
</protein>
<comment type="similarity">
    <text evidence="1">Belongs to the GET4 family.</text>
</comment>
<dbReference type="STRING" id="425264.A0A3G2S0Z0"/>
<dbReference type="Pfam" id="PF04190">
    <property type="entry name" value="GET4"/>
    <property type="match status" value="1"/>
</dbReference>
<accession>A0A3G2S0Z0</accession>
<dbReference type="PANTHER" id="PTHR12875">
    <property type="entry name" value="GOLGI TO ER TRAFFIC PROTEIN 4 HOMOLOG"/>
    <property type="match status" value="1"/>
</dbReference>
<feature type="compositionally biased region" description="Low complexity" evidence="2">
    <location>
        <begin position="356"/>
        <end position="365"/>
    </location>
</feature>
<dbReference type="OrthoDB" id="10252405at2759"/>
<dbReference type="AlphaFoldDB" id="A0A3G2S0Z0"/>
<dbReference type="EMBL" id="CP033148">
    <property type="protein sequence ID" value="AYO41713.1"/>
    <property type="molecule type" value="Genomic_DNA"/>
</dbReference>
<evidence type="ECO:0000313" key="4">
    <source>
        <dbReference type="Proteomes" id="UP000269793"/>
    </source>
</evidence>
<feature type="compositionally biased region" description="Polar residues" evidence="2">
    <location>
        <begin position="369"/>
        <end position="379"/>
    </location>
</feature>
<dbReference type="PANTHER" id="PTHR12875:SF0">
    <property type="entry name" value="GOLGI TO ER TRAFFIC PROTEIN 4 HOMOLOG"/>
    <property type="match status" value="1"/>
</dbReference>
<keyword evidence="4" id="KW-1185">Reference proteome</keyword>
<organism evidence="3 4">
    <name type="scientific">Malassezia restricta (strain ATCC 96810 / NBRC 103918 / CBS 7877)</name>
    <name type="common">Seborrheic dermatitis infection agent</name>
    <dbReference type="NCBI Taxonomy" id="425264"/>
    <lineage>
        <taxon>Eukaryota</taxon>
        <taxon>Fungi</taxon>
        <taxon>Dikarya</taxon>
        <taxon>Basidiomycota</taxon>
        <taxon>Ustilaginomycotina</taxon>
        <taxon>Malasseziomycetes</taxon>
        <taxon>Malasseziales</taxon>
        <taxon>Malasseziaceae</taxon>
        <taxon>Malassezia</taxon>
    </lineage>
</organism>
<dbReference type="GO" id="GO:0045048">
    <property type="term" value="P:protein insertion into ER membrane"/>
    <property type="evidence" value="ECO:0007669"/>
    <property type="project" value="InterPro"/>
</dbReference>
<sequence length="393" mass="43177">MNSAEELPGGNGAYELQMKLRTTTVRLLRKKMFDKAIHVLEDGAQRLLDMKEEGSACDITEYLLDVYTQADVKMDDENRKRIISILSRTTSPTWRRKSIAAASKWAVKATGNSLGDPQLNALLSKLLTQDNQWFEAEKHLIGAAGYDEEYASDLANMLLDWNAAYSKALAESNDNEPPTDSVERVLSGTFALRGWIPLMLVEKPQSALAFIQAYVKSATERHPSLLLPVKPNPREYKSPSSVSNFTTAIYMTASPPLNFSQNAVALVCDIQSTKAPVSNEMKAAWQSLLRQFVQDGGLTGMESLVDLLSEVSSKYIDLHPARKQTDMLSSMVSKMMGVQSEPQGASANAQIKIKQLPRPAAPKLKAASDKQSTTSSTAPAVSEADQLVDEEMD</sequence>
<dbReference type="Proteomes" id="UP000269793">
    <property type="component" value="Chromosome I"/>
</dbReference>
<dbReference type="GO" id="GO:0005829">
    <property type="term" value="C:cytosol"/>
    <property type="evidence" value="ECO:0007669"/>
    <property type="project" value="TreeGrafter"/>
</dbReference>
<dbReference type="InterPro" id="IPR011990">
    <property type="entry name" value="TPR-like_helical_dom_sf"/>
</dbReference>
<feature type="compositionally biased region" description="Polar residues" evidence="2">
    <location>
        <begin position="340"/>
        <end position="349"/>
    </location>
</feature>
<evidence type="ECO:0000313" key="3">
    <source>
        <dbReference type="EMBL" id="AYO41713.1"/>
    </source>
</evidence>
<dbReference type="VEuPathDB" id="FungiDB:DNF11_0763"/>
<gene>
    <name evidence="3" type="primary">GET4</name>
    <name evidence="3" type="ORF">DNF11_0763</name>
</gene>
<proteinExistence type="inferred from homology"/>
<name>A0A3G2S0Z0_MALR7</name>
<evidence type="ECO:0000256" key="1">
    <source>
        <dbReference type="ARBA" id="ARBA00005351"/>
    </source>
</evidence>
<feature type="region of interest" description="Disordered" evidence="2">
    <location>
        <begin position="339"/>
        <end position="393"/>
    </location>
</feature>
<evidence type="ECO:0000256" key="2">
    <source>
        <dbReference type="SAM" id="MobiDB-lite"/>
    </source>
</evidence>
<dbReference type="InterPro" id="IPR007317">
    <property type="entry name" value="GET4"/>
</dbReference>
<reference evidence="3 4" key="1">
    <citation type="submission" date="2018-10" db="EMBL/GenBank/DDBJ databases">
        <title>Complete genome sequence of Malassezia restricta CBS 7877.</title>
        <authorList>
            <person name="Morand S.C."/>
            <person name="Bertignac M."/>
            <person name="Iltis A."/>
            <person name="Kolder I."/>
            <person name="Pirovano W."/>
            <person name="Jourdain R."/>
            <person name="Clavaud C."/>
        </authorList>
    </citation>
    <scope>NUCLEOTIDE SEQUENCE [LARGE SCALE GENOMIC DNA]</scope>
    <source>
        <strain evidence="3 4">CBS 7877</strain>
    </source>
</reference>
<dbReference type="Gene3D" id="1.25.40.10">
    <property type="entry name" value="Tetratricopeptide repeat domain"/>
    <property type="match status" value="1"/>
</dbReference>